<dbReference type="RefSeq" id="WP_045969043.1">
    <property type="nucleotide sequence ID" value="NZ_CP090145.1"/>
</dbReference>
<feature type="repeat" description="TPR" evidence="3">
    <location>
        <begin position="192"/>
        <end position="225"/>
    </location>
</feature>
<organism evidence="5 6">
    <name type="scientific">Flavobacterium sediminilitoris</name>
    <dbReference type="NCBI Taxonomy" id="2024526"/>
    <lineage>
        <taxon>Bacteria</taxon>
        <taxon>Pseudomonadati</taxon>
        <taxon>Bacteroidota</taxon>
        <taxon>Flavobacteriia</taxon>
        <taxon>Flavobacteriales</taxon>
        <taxon>Flavobacteriaceae</taxon>
        <taxon>Flavobacterium</taxon>
    </lineage>
</organism>
<dbReference type="InterPro" id="IPR019734">
    <property type="entry name" value="TPR_rpt"/>
</dbReference>
<keyword evidence="1" id="KW-0677">Repeat</keyword>
<reference evidence="5" key="2">
    <citation type="submission" date="2022-04" db="EMBL/GenBank/DDBJ databases">
        <title>Complete Genome Sequence of Flavobacterium sediminilitoris YSM-43, Isolated from a Tidal Sediment.</title>
        <authorList>
            <person name="Lee P.A."/>
        </authorList>
    </citation>
    <scope>NUCLEOTIDE SEQUENCE</scope>
    <source>
        <strain evidence="5">YSM-43</strain>
    </source>
</reference>
<feature type="repeat" description="TPR" evidence="3">
    <location>
        <begin position="90"/>
        <end position="123"/>
    </location>
</feature>
<evidence type="ECO:0000313" key="6">
    <source>
        <dbReference type="Proteomes" id="UP000830454"/>
    </source>
</evidence>
<sequence>MKKNGLQYLIVFLLFLNSHNLSSQSLNDTFDNIYLKELNFENIALKERIKNFPDDAKMLNSRIAQELRDKDYTSALQLTITLDSILPNNADVKNFKGKMYYKLNNIDSALTSFDEAIQLDGTNKWFYLNKAGLLSDTNMYYKALQTIEDLLKIAPNWGIAYNSKAILLLSFNQDEEAMLNYNIALEKEPKSAQILTNRGDLFLKMRNKKQAILDYKKALEVQPDYIHAKEQLELLSK</sequence>
<dbReference type="PROSITE" id="PS50293">
    <property type="entry name" value="TPR_REGION"/>
    <property type="match status" value="1"/>
</dbReference>
<evidence type="ECO:0000313" key="5">
    <source>
        <dbReference type="EMBL" id="UOX35476.1"/>
    </source>
</evidence>
<dbReference type="InterPro" id="IPR011990">
    <property type="entry name" value="TPR-like_helical_dom_sf"/>
</dbReference>
<name>A0ABY4HTH8_9FLAO</name>
<dbReference type="Proteomes" id="UP000830454">
    <property type="component" value="Chromosome"/>
</dbReference>
<evidence type="ECO:0008006" key="7">
    <source>
        <dbReference type="Google" id="ProtNLM"/>
    </source>
</evidence>
<evidence type="ECO:0000256" key="1">
    <source>
        <dbReference type="ARBA" id="ARBA00022737"/>
    </source>
</evidence>
<dbReference type="SMART" id="SM00028">
    <property type="entry name" value="TPR"/>
    <property type="match status" value="4"/>
</dbReference>
<reference evidence="5" key="1">
    <citation type="submission" date="2021-12" db="EMBL/GenBank/DDBJ databases">
        <authorList>
            <person name="Cha I.-T."/>
            <person name="Lee K.-E."/>
            <person name="Park S.-J."/>
        </authorList>
    </citation>
    <scope>NUCLEOTIDE SEQUENCE</scope>
    <source>
        <strain evidence="5">YSM-43</strain>
    </source>
</reference>
<feature type="signal peptide" evidence="4">
    <location>
        <begin position="1"/>
        <end position="23"/>
    </location>
</feature>
<evidence type="ECO:0000256" key="2">
    <source>
        <dbReference type="ARBA" id="ARBA00022803"/>
    </source>
</evidence>
<dbReference type="PROSITE" id="PS50005">
    <property type="entry name" value="TPR"/>
    <property type="match status" value="2"/>
</dbReference>
<protein>
    <recommendedName>
        <fullName evidence="7">Tetratricopeptide repeat protein</fullName>
    </recommendedName>
</protein>
<gene>
    <name evidence="5" type="ORF">LXD69_08125</name>
</gene>
<evidence type="ECO:0000256" key="4">
    <source>
        <dbReference type="SAM" id="SignalP"/>
    </source>
</evidence>
<dbReference type="EMBL" id="CP090145">
    <property type="protein sequence ID" value="UOX35476.1"/>
    <property type="molecule type" value="Genomic_DNA"/>
</dbReference>
<feature type="chain" id="PRO_5047508491" description="Tetratricopeptide repeat protein" evidence="4">
    <location>
        <begin position="24"/>
        <end position="237"/>
    </location>
</feature>
<keyword evidence="6" id="KW-1185">Reference proteome</keyword>
<dbReference type="PANTHER" id="PTHR44858:SF1">
    <property type="entry name" value="UDP-N-ACETYLGLUCOSAMINE--PEPTIDE N-ACETYLGLUCOSAMINYLTRANSFERASE SPINDLY-RELATED"/>
    <property type="match status" value="1"/>
</dbReference>
<dbReference type="SUPFAM" id="SSF48452">
    <property type="entry name" value="TPR-like"/>
    <property type="match status" value="1"/>
</dbReference>
<accession>A0ABY4HTH8</accession>
<keyword evidence="2 3" id="KW-0802">TPR repeat</keyword>
<dbReference type="Pfam" id="PF13181">
    <property type="entry name" value="TPR_8"/>
    <property type="match status" value="1"/>
</dbReference>
<dbReference type="InterPro" id="IPR050498">
    <property type="entry name" value="Ycf3"/>
</dbReference>
<proteinExistence type="predicted"/>
<evidence type="ECO:0000256" key="3">
    <source>
        <dbReference type="PROSITE-ProRule" id="PRU00339"/>
    </source>
</evidence>
<dbReference type="PANTHER" id="PTHR44858">
    <property type="entry name" value="TETRATRICOPEPTIDE REPEAT PROTEIN 6"/>
    <property type="match status" value="1"/>
</dbReference>
<dbReference type="Gene3D" id="1.25.40.10">
    <property type="entry name" value="Tetratricopeptide repeat domain"/>
    <property type="match status" value="2"/>
</dbReference>
<keyword evidence="4" id="KW-0732">Signal</keyword>
<dbReference type="Pfam" id="PF00515">
    <property type="entry name" value="TPR_1"/>
    <property type="match status" value="1"/>
</dbReference>